<evidence type="ECO:0000313" key="2">
    <source>
        <dbReference type="Proteomes" id="UP001208689"/>
    </source>
</evidence>
<protein>
    <recommendedName>
        <fullName evidence="3">TIR domain-containing protein</fullName>
    </recommendedName>
</protein>
<gene>
    <name evidence="1" type="ORF">NEF87_000204</name>
</gene>
<name>A0ABY6HN47_9ARCH</name>
<sequence length="222" mass="25170">MAKIFISHSQRDVKIKQFFHEIFANTKIQAKFEEFDQVLGHKINSNKIETDIVSCNAVFILLSENTDNLKHTRDWIAWESGSSKEKEIWLFVPQKINRKLNIVIPKFKHLVLFDYTDYWKQYIYQIVESYDNSNVMAVSAATTGIGALIGGTSSEDNSSDRTIIGSAIGLLGGLILGQVLMTKAPKGCKIECSTCSSIYTIHTRVREFRCPVCNAQLHFIEN</sequence>
<keyword evidence="2" id="KW-1185">Reference proteome</keyword>
<proteinExistence type="predicted"/>
<organism evidence="1 2">
    <name type="scientific">Candidatus Lokiarchaeum ossiferum</name>
    <dbReference type="NCBI Taxonomy" id="2951803"/>
    <lineage>
        <taxon>Archaea</taxon>
        <taxon>Promethearchaeati</taxon>
        <taxon>Promethearchaeota</taxon>
        <taxon>Promethearchaeia</taxon>
        <taxon>Promethearchaeales</taxon>
        <taxon>Promethearchaeaceae</taxon>
        <taxon>Candidatus Lokiarchaeum</taxon>
    </lineage>
</organism>
<accession>A0ABY6HN47</accession>
<reference evidence="1" key="1">
    <citation type="submission" date="2022-09" db="EMBL/GenBank/DDBJ databases">
        <title>Actin cytoskeleton and complex cell architecture in an #Asgard archaeon.</title>
        <authorList>
            <person name="Ponce Toledo R.I."/>
            <person name="Schleper C."/>
            <person name="Rodrigues Oliveira T."/>
            <person name="Wollweber F."/>
            <person name="Xu J."/>
            <person name="Rittmann S."/>
            <person name="Klingl A."/>
            <person name="Pilhofer M."/>
        </authorList>
    </citation>
    <scope>NUCLEOTIDE SEQUENCE</scope>
    <source>
        <strain evidence="1">B-35</strain>
    </source>
</reference>
<evidence type="ECO:0000313" key="1">
    <source>
        <dbReference type="EMBL" id="UYP43919.1"/>
    </source>
</evidence>
<evidence type="ECO:0008006" key="3">
    <source>
        <dbReference type="Google" id="ProtNLM"/>
    </source>
</evidence>
<dbReference type="EMBL" id="CP104013">
    <property type="protein sequence ID" value="UYP43919.1"/>
    <property type="molecule type" value="Genomic_DNA"/>
</dbReference>
<dbReference type="Proteomes" id="UP001208689">
    <property type="component" value="Chromosome"/>
</dbReference>